<dbReference type="InterPro" id="IPR002745">
    <property type="entry name" value="Ptrans_KptA/Tpt1"/>
</dbReference>
<organism evidence="6 7">
    <name type="scientific">Ferroglobus placidus (strain DSM 10642 / AEDII12DO)</name>
    <dbReference type="NCBI Taxonomy" id="589924"/>
    <lineage>
        <taxon>Archaea</taxon>
        <taxon>Methanobacteriati</taxon>
        <taxon>Methanobacteriota</taxon>
        <taxon>Archaeoglobi</taxon>
        <taxon>Archaeoglobales</taxon>
        <taxon>Archaeoglobaceae</taxon>
        <taxon>Ferroglobus</taxon>
    </lineage>
</organism>
<dbReference type="NCBIfam" id="NF002015">
    <property type="entry name" value="PRK00819.1-5"/>
    <property type="match status" value="1"/>
</dbReference>
<keyword evidence="2 5" id="KW-0808">Transferase</keyword>
<evidence type="ECO:0000256" key="1">
    <source>
        <dbReference type="ARBA" id="ARBA00009836"/>
    </source>
</evidence>
<evidence type="ECO:0000256" key="2">
    <source>
        <dbReference type="ARBA" id="ARBA00022679"/>
    </source>
</evidence>
<comment type="function">
    <text evidence="4 5">Removes the 2'-phosphate from RNA via an intermediate in which the phosphate is ADP-ribosylated by NAD followed by a presumed transesterification to release the RNA and generate ADP-ribose 1''-2''-cyclic phosphate (APPR&gt;P). May function as an ADP-ribosylase.</text>
</comment>
<comment type="similarity">
    <text evidence="1 5">Belongs to the KptA/TPT1 family.</text>
</comment>
<dbReference type="Gene3D" id="1.10.10.970">
    <property type="entry name" value="RNA 2'-phosphotransferase, Tpt1/KptA family, N-terminal domain"/>
    <property type="match status" value="1"/>
</dbReference>
<evidence type="ECO:0000313" key="7">
    <source>
        <dbReference type="Proteomes" id="UP000002613"/>
    </source>
</evidence>
<proteinExistence type="inferred from homology"/>
<dbReference type="STRING" id="589924.Ferp_0829"/>
<dbReference type="RefSeq" id="WP_012965340.1">
    <property type="nucleotide sequence ID" value="NC_013849.1"/>
</dbReference>
<dbReference type="HAMAP" id="MF_00299">
    <property type="entry name" value="KptA"/>
    <property type="match status" value="1"/>
</dbReference>
<reference evidence="6 7" key="2">
    <citation type="journal article" date="2011" name="Stand. Genomic Sci.">
        <title>Complete genome sequence of Ferroglobus placidus AEDII12DO.</title>
        <authorList>
            <person name="Anderson I."/>
            <person name="Risso C."/>
            <person name="Holmes D."/>
            <person name="Lucas S."/>
            <person name="Copeland A."/>
            <person name="Lapidus A."/>
            <person name="Cheng J.F."/>
            <person name="Bruce D."/>
            <person name="Goodwin L."/>
            <person name="Pitluck S."/>
            <person name="Saunders E."/>
            <person name="Brettin T."/>
            <person name="Detter J.C."/>
            <person name="Han C."/>
            <person name="Tapia R."/>
            <person name="Larimer F."/>
            <person name="Land M."/>
            <person name="Hauser L."/>
            <person name="Woyke T."/>
            <person name="Lovley D."/>
            <person name="Kyrpides N."/>
            <person name="Ivanova N."/>
        </authorList>
    </citation>
    <scope>NUCLEOTIDE SEQUENCE [LARGE SCALE GENOMIC DNA]</scope>
    <source>
        <strain evidence="7">DSM 10642 / AEDII12DO</strain>
    </source>
</reference>
<evidence type="ECO:0000256" key="3">
    <source>
        <dbReference type="ARBA" id="ARBA00023027"/>
    </source>
</evidence>
<dbReference type="InterPro" id="IPR042080">
    <property type="entry name" value="RNA_2'-PTrans_N"/>
</dbReference>
<dbReference type="GO" id="GO:0000215">
    <property type="term" value="F:tRNA 2'-phosphotransferase activity"/>
    <property type="evidence" value="ECO:0007669"/>
    <property type="project" value="TreeGrafter"/>
</dbReference>
<reference evidence="7" key="1">
    <citation type="submission" date="2010-02" db="EMBL/GenBank/DDBJ databases">
        <title>Complete sequence of Ferroglobus placidus DSM 10642.</title>
        <authorList>
            <consortium name="US DOE Joint Genome Institute"/>
            <person name="Lucas S."/>
            <person name="Copeland A."/>
            <person name="Lapidus A."/>
            <person name="Cheng J.-F."/>
            <person name="Bruce D."/>
            <person name="Goodwin L."/>
            <person name="Pitluck S."/>
            <person name="Saunders E."/>
            <person name="Brettin T."/>
            <person name="Detter J.C."/>
            <person name="Han C."/>
            <person name="Tapia R."/>
            <person name="Larimer F."/>
            <person name="Land M."/>
            <person name="Hauser L."/>
            <person name="Kyrpides N."/>
            <person name="Ivanova N."/>
            <person name="Holmes D."/>
            <person name="Lovley D."/>
            <person name="Kyrpides N."/>
            <person name="Anderson I.J."/>
            <person name="Woyke T."/>
        </authorList>
    </citation>
    <scope>NUCLEOTIDE SEQUENCE [LARGE SCALE GENOMIC DNA]</scope>
    <source>
        <strain evidence="7">DSM 10642 / AEDII12DO</strain>
    </source>
</reference>
<dbReference type="AlphaFoldDB" id="D3RWY4"/>
<dbReference type="PANTHER" id="PTHR12684:SF2">
    <property type="entry name" value="TRNA 2'-PHOSPHOTRANSFERASE 1"/>
    <property type="match status" value="1"/>
</dbReference>
<dbReference type="Gene3D" id="3.20.170.30">
    <property type="match status" value="1"/>
</dbReference>
<dbReference type="InterPro" id="IPR042081">
    <property type="entry name" value="RNA_2'-PTrans_C"/>
</dbReference>
<dbReference type="HOGENOM" id="CLU_052998_4_1_2"/>
<dbReference type="Pfam" id="PF01885">
    <property type="entry name" value="PTS_2-RNA"/>
    <property type="match status" value="1"/>
</dbReference>
<sequence length="211" mass="24744">MEDIRMCPKHGFYRGESCKKCGYVGEVILDKERVEKLGRFISGLLRHYPDKYRLEMDENGWVDFGKLVRVVKRRFKWANQWLVKAIVYSDEKGRYEISNDKIRARYGHSVDVKLNDLPEAEEETLYYGTSEEEASRVMEVGIKPVNRRYVHLSTTLEKGEEVARLRTDEPIVLVIDAKEAKKDGIRFIKVNENIVLAEEIPPKYIKDFIRV</sequence>
<keyword evidence="7" id="KW-1185">Reference proteome</keyword>
<accession>D3RWY4</accession>
<dbReference type="EC" id="2.7.1.-" evidence="5"/>
<gene>
    <name evidence="5" type="primary">kptA</name>
    <name evidence="6" type="ordered locus">Ferp_0829</name>
</gene>
<dbReference type="Proteomes" id="UP000002613">
    <property type="component" value="Chromosome"/>
</dbReference>
<evidence type="ECO:0000256" key="4">
    <source>
        <dbReference type="ARBA" id="ARBA00025212"/>
    </source>
</evidence>
<dbReference type="eggNOG" id="arCOG04063">
    <property type="taxonomic scope" value="Archaea"/>
</dbReference>
<dbReference type="InterPro" id="IPR022928">
    <property type="entry name" value="RNA_2'-PTrans_KptA"/>
</dbReference>
<dbReference type="OrthoDB" id="24376at2157"/>
<dbReference type="GeneID" id="8778335"/>
<keyword evidence="3 5" id="KW-0520">NAD</keyword>
<dbReference type="PaxDb" id="589924-Ferp_0829"/>
<evidence type="ECO:0000313" key="6">
    <source>
        <dbReference type="EMBL" id="ADC64997.1"/>
    </source>
</evidence>
<evidence type="ECO:0000256" key="5">
    <source>
        <dbReference type="HAMAP-Rule" id="MF_00299"/>
    </source>
</evidence>
<dbReference type="EMBL" id="CP001899">
    <property type="protein sequence ID" value="ADC64997.1"/>
    <property type="molecule type" value="Genomic_DNA"/>
</dbReference>
<dbReference type="PANTHER" id="PTHR12684">
    <property type="entry name" value="PUTATIVE PHOSPHOTRANSFERASE"/>
    <property type="match status" value="1"/>
</dbReference>
<protein>
    <recommendedName>
        <fullName evidence="5">Probable RNA 2'-phosphotransferase</fullName>
        <ecNumber evidence="5">2.7.1.-</ecNumber>
    </recommendedName>
</protein>
<dbReference type="GO" id="GO:0003950">
    <property type="term" value="F:NAD+ poly-ADP-ribosyltransferase activity"/>
    <property type="evidence" value="ECO:0007669"/>
    <property type="project" value="InterPro"/>
</dbReference>
<dbReference type="GO" id="GO:0006388">
    <property type="term" value="P:tRNA splicing, via endonucleolytic cleavage and ligation"/>
    <property type="evidence" value="ECO:0007669"/>
    <property type="project" value="UniProtKB-UniRule"/>
</dbReference>
<name>D3RWY4_FERPA</name>
<dbReference type="KEGG" id="fpl:Ferp_0829"/>
<dbReference type="SUPFAM" id="SSF56399">
    <property type="entry name" value="ADP-ribosylation"/>
    <property type="match status" value="1"/>
</dbReference>